<dbReference type="Pfam" id="PF01636">
    <property type="entry name" value="APH"/>
    <property type="match status" value="1"/>
</dbReference>
<feature type="domain" description="Aminoglycoside phosphotransferase" evidence="1">
    <location>
        <begin position="8"/>
        <end position="160"/>
    </location>
</feature>
<name>A0ABR4A1R3_9LECA</name>
<evidence type="ECO:0000313" key="3">
    <source>
        <dbReference type="Proteomes" id="UP001590950"/>
    </source>
</evidence>
<dbReference type="EMBL" id="JBEFKJ010000023">
    <property type="protein sequence ID" value="KAL2039899.1"/>
    <property type="molecule type" value="Genomic_DNA"/>
</dbReference>
<dbReference type="Proteomes" id="UP001590950">
    <property type="component" value="Unassembled WGS sequence"/>
</dbReference>
<dbReference type="PANTHER" id="PTHR21310">
    <property type="entry name" value="AMINOGLYCOSIDE PHOSPHOTRANSFERASE-RELATED-RELATED"/>
    <property type="match status" value="1"/>
</dbReference>
<evidence type="ECO:0000313" key="2">
    <source>
        <dbReference type="EMBL" id="KAL2039899.1"/>
    </source>
</evidence>
<comment type="caution">
    <text evidence="2">The sequence shown here is derived from an EMBL/GenBank/DDBJ whole genome shotgun (WGS) entry which is preliminary data.</text>
</comment>
<dbReference type="SUPFAM" id="SSF56112">
    <property type="entry name" value="Protein kinase-like (PK-like)"/>
    <property type="match status" value="1"/>
</dbReference>
<dbReference type="InterPro" id="IPR002575">
    <property type="entry name" value="Aminoglycoside_PTrfase"/>
</dbReference>
<keyword evidence="3" id="KW-1185">Reference proteome</keyword>
<sequence length="214" mass="24201">METEDKAIAFIKKTAPQISTPEVIYAWTDHDRSFLILRRIKGSTLRDAWTSLSLSQRHSIVKSIATLCDILAQNTSQMLGSATGRPVLEPFLSPSDSGLLGLLTREECKRYFSVSSGDCPPLGGDFYFYHPDLGPGNIIVSDDGRVAGILDWEAAGYYPAFWIATKPSVSPGLNFYPPIVECDDHEWRKCLRMELERRGYPQASEWYIKWKTFR</sequence>
<protein>
    <recommendedName>
        <fullName evidence="1">Aminoglycoside phosphotransferase domain-containing protein</fullName>
    </recommendedName>
</protein>
<dbReference type="Gene3D" id="3.90.1200.10">
    <property type="match status" value="1"/>
</dbReference>
<organism evidence="2 3">
    <name type="scientific">Stereocaulon virgatum</name>
    <dbReference type="NCBI Taxonomy" id="373712"/>
    <lineage>
        <taxon>Eukaryota</taxon>
        <taxon>Fungi</taxon>
        <taxon>Dikarya</taxon>
        <taxon>Ascomycota</taxon>
        <taxon>Pezizomycotina</taxon>
        <taxon>Lecanoromycetes</taxon>
        <taxon>OSLEUM clade</taxon>
        <taxon>Lecanoromycetidae</taxon>
        <taxon>Lecanorales</taxon>
        <taxon>Lecanorineae</taxon>
        <taxon>Stereocaulaceae</taxon>
        <taxon>Stereocaulon</taxon>
    </lineage>
</organism>
<evidence type="ECO:0000259" key="1">
    <source>
        <dbReference type="Pfam" id="PF01636"/>
    </source>
</evidence>
<dbReference type="PANTHER" id="PTHR21310:SF58">
    <property type="entry name" value="AMINOGLYCOSIDE PHOSPHOTRANSFERASE DOMAIN-CONTAINING PROTEIN"/>
    <property type="match status" value="1"/>
</dbReference>
<dbReference type="InterPro" id="IPR011009">
    <property type="entry name" value="Kinase-like_dom_sf"/>
</dbReference>
<proteinExistence type="predicted"/>
<reference evidence="2 3" key="1">
    <citation type="submission" date="2024-09" db="EMBL/GenBank/DDBJ databases">
        <title>Rethinking Asexuality: The Enigmatic Case of Functional Sexual Genes in Lepraria (Stereocaulaceae).</title>
        <authorList>
            <person name="Doellman M."/>
            <person name="Sun Y."/>
            <person name="Barcenas-Pena A."/>
            <person name="Lumbsch H.T."/>
            <person name="Grewe F."/>
        </authorList>
    </citation>
    <scope>NUCLEOTIDE SEQUENCE [LARGE SCALE GENOMIC DNA]</scope>
    <source>
        <strain evidence="2 3">Mercado 3170</strain>
    </source>
</reference>
<dbReference type="InterPro" id="IPR051678">
    <property type="entry name" value="AGP_Transferase"/>
</dbReference>
<gene>
    <name evidence="2" type="ORF">N7G274_007302</name>
</gene>
<accession>A0ABR4A1R3</accession>